<dbReference type="InterPro" id="IPR008554">
    <property type="entry name" value="Glutaredoxin-like"/>
</dbReference>
<evidence type="ECO:0000313" key="1">
    <source>
        <dbReference type="EMBL" id="RZO19917.1"/>
    </source>
</evidence>
<comment type="caution">
    <text evidence="1">The sequence shown here is derived from an EMBL/GenBank/DDBJ whole genome shotgun (WGS) entry which is preliminary data.</text>
</comment>
<dbReference type="Pfam" id="PF05768">
    <property type="entry name" value="Glrx-like"/>
    <property type="match status" value="1"/>
</dbReference>
<dbReference type="InterPro" id="IPR036249">
    <property type="entry name" value="Thioredoxin-like_sf"/>
</dbReference>
<dbReference type="InterPro" id="IPR052565">
    <property type="entry name" value="Glutaredoxin-like_YDR286C"/>
</dbReference>
<accession>A0A520MFD1</accession>
<evidence type="ECO:0000313" key="2">
    <source>
        <dbReference type="Proteomes" id="UP000315889"/>
    </source>
</evidence>
<name>A0A520MFD1_9GAMM</name>
<dbReference type="PANTHER" id="PTHR33558:SF1">
    <property type="entry name" value="GLUTAREDOXIN-LIKE PROTEIN C5ORF63 HOMOLOG"/>
    <property type="match status" value="1"/>
</dbReference>
<dbReference type="PANTHER" id="PTHR33558">
    <property type="entry name" value="GLUTAREDOXIN-LIKE PROTEIN C5ORF63 HOMOLOG"/>
    <property type="match status" value="1"/>
</dbReference>
<proteinExistence type="predicted"/>
<organism evidence="1 2">
    <name type="scientific">SAR92 clade bacterium</name>
    <dbReference type="NCBI Taxonomy" id="2315479"/>
    <lineage>
        <taxon>Bacteria</taxon>
        <taxon>Pseudomonadati</taxon>
        <taxon>Pseudomonadota</taxon>
        <taxon>Gammaproteobacteria</taxon>
        <taxon>Cellvibrionales</taxon>
        <taxon>Porticoccaceae</taxon>
        <taxon>SAR92 clade</taxon>
    </lineage>
</organism>
<dbReference type="SUPFAM" id="SSF52833">
    <property type="entry name" value="Thioredoxin-like"/>
    <property type="match status" value="1"/>
</dbReference>
<reference evidence="1 2" key="1">
    <citation type="submission" date="2019-02" db="EMBL/GenBank/DDBJ databases">
        <title>Prokaryotic population dynamics and viral predation in marine succession experiment using metagenomics: the confinement effect.</title>
        <authorList>
            <person name="Haro-Moreno J.M."/>
            <person name="Rodriguez-Valera F."/>
            <person name="Lopez-Perez M."/>
        </authorList>
    </citation>
    <scope>NUCLEOTIDE SEQUENCE [LARGE SCALE GENOMIC DNA]</scope>
    <source>
        <strain evidence="1">MED-G170</strain>
    </source>
</reference>
<dbReference type="AlphaFoldDB" id="A0A520MFD1"/>
<dbReference type="Proteomes" id="UP000315889">
    <property type="component" value="Unassembled WGS sequence"/>
</dbReference>
<gene>
    <name evidence="1" type="ORF">EVB03_06070</name>
</gene>
<protein>
    <submittedName>
        <fullName evidence="1">Glutaredoxin family protein</fullName>
    </submittedName>
</protein>
<sequence>MVIDTCSMSESKGSTSNLDFIEFCRRKHMINQLTLLTGSNCHLCHRAKAMLNPLVIEKDWELLEVSIHGNKDLEEAYAIRIPVVVFPDGSEKGWPFTTAQIRRLLQEKSSSL</sequence>
<dbReference type="Gene3D" id="3.40.30.10">
    <property type="entry name" value="Glutaredoxin"/>
    <property type="match status" value="1"/>
</dbReference>
<dbReference type="EMBL" id="SHBP01000007">
    <property type="protein sequence ID" value="RZO19917.1"/>
    <property type="molecule type" value="Genomic_DNA"/>
</dbReference>